<feature type="compositionally biased region" description="Basic residues" evidence="1">
    <location>
        <begin position="74"/>
        <end position="83"/>
    </location>
</feature>
<evidence type="ECO:0000313" key="3">
    <source>
        <dbReference type="Proteomes" id="UP000001072"/>
    </source>
</evidence>
<feature type="compositionally biased region" description="Polar residues" evidence="1">
    <location>
        <begin position="124"/>
        <end position="135"/>
    </location>
</feature>
<gene>
    <name evidence="2" type="ORF">MELLADRAFT_108054</name>
</gene>
<proteinExistence type="predicted"/>
<feature type="region of interest" description="Disordered" evidence="1">
    <location>
        <begin position="310"/>
        <end position="349"/>
    </location>
</feature>
<feature type="compositionally biased region" description="Polar residues" evidence="1">
    <location>
        <begin position="330"/>
        <end position="340"/>
    </location>
</feature>
<dbReference type="EMBL" id="GL883116">
    <property type="protein sequence ID" value="EGG04897.1"/>
    <property type="molecule type" value="Genomic_DNA"/>
</dbReference>
<protein>
    <submittedName>
        <fullName evidence="2">Uncharacterized protein</fullName>
    </submittedName>
</protein>
<dbReference type="HOGENOM" id="CLU_794713_0_0_1"/>
<dbReference type="KEGG" id="mlr:MELLADRAFT_108054"/>
<dbReference type="InParanoid" id="F4RRT6"/>
<reference evidence="3" key="1">
    <citation type="journal article" date="2011" name="Proc. Natl. Acad. Sci. U.S.A.">
        <title>Obligate biotrophy features unraveled by the genomic analysis of rust fungi.</title>
        <authorList>
            <person name="Duplessis S."/>
            <person name="Cuomo C.A."/>
            <person name="Lin Y.-C."/>
            <person name="Aerts A."/>
            <person name="Tisserant E."/>
            <person name="Veneault-Fourrey C."/>
            <person name="Joly D.L."/>
            <person name="Hacquard S."/>
            <person name="Amselem J."/>
            <person name="Cantarel B.L."/>
            <person name="Chiu R."/>
            <person name="Coutinho P.M."/>
            <person name="Feau N."/>
            <person name="Field M."/>
            <person name="Frey P."/>
            <person name="Gelhaye E."/>
            <person name="Goldberg J."/>
            <person name="Grabherr M.G."/>
            <person name="Kodira C.D."/>
            <person name="Kohler A."/>
            <person name="Kuees U."/>
            <person name="Lindquist E.A."/>
            <person name="Lucas S.M."/>
            <person name="Mago R."/>
            <person name="Mauceli E."/>
            <person name="Morin E."/>
            <person name="Murat C."/>
            <person name="Pangilinan J.L."/>
            <person name="Park R."/>
            <person name="Pearson M."/>
            <person name="Quesneville H."/>
            <person name="Rouhier N."/>
            <person name="Sakthikumar S."/>
            <person name="Salamov A.A."/>
            <person name="Schmutz J."/>
            <person name="Selles B."/>
            <person name="Shapiro H."/>
            <person name="Tanguay P."/>
            <person name="Tuskan G.A."/>
            <person name="Henrissat B."/>
            <person name="Van de Peer Y."/>
            <person name="Rouze P."/>
            <person name="Ellis J.G."/>
            <person name="Dodds P.N."/>
            <person name="Schein J.E."/>
            <person name="Zhong S."/>
            <person name="Hamelin R.C."/>
            <person name="Grigoriev I.V."/>
            <person name="Szabo L.J."/>
            <person name="Martin F."/>
        </authorList>
    </citation>
    <scope>NUCLEOTIDE SEQUENCE [LARGE SCALE GENOMIC DNA]</scope>
    <source>
        <strain evidence="3">98AG31 / pathotype 3-4-7</strain>
    </source>
</reference>
<dbReference type="Proteomes" id="UP000001072">
    <property type="component" value="Unassembled WGS sequence"/>
</dbReference>
<organism evidence="3">
    <name type="scientific">Melampsora larici-populina (strain 98AG31 / pathotype 3-4-7)</name>
    <name type="common">Poplar leaf rust fungus</name>
    <dbReference type="NCBI Taxonomy" id="747676"/>
    <lineage>
        <taxon>Eukaryota</taxon>
        <taxon>Fungi</taxon>
        <taxon>Dikarya</taxon>
        <taxon>Basidiomycota</taxon>
        <taxon>Pucciniomycotina</taxon>
        <taxon>Pucciniomycetes</taxon>
        <taxon>Pucciniales</taxon>
        <taxon>Melampsoraceae</taxon>
        <taxon>Melampsora</taxon>
    </lineage>
</organism>
<name>F4RRT6_MELLP</name>
<feature type="region of interest" description="Disordered" evidence="1">
    <location>
        <begin position="120"/>
        <end position="155"/>
    </location>
</feature>
<feature type="region of interest" description="Disordered" evidence="1">
    <location>
        <begin position="74"/>
        <end position="99"/>
    </location>
</feature>
<dbReference type="OrthoDB" id="2499937at2759"/>
<evidence type="ECO:0000256" key="1">
    <source>
        <dbReference type="SAM" id="MobiDB-lite"/>
    </source>
</evidence>
<keyword evidence="3" id="KW-1185">Reference proteome</keyword>
<dbReference type="AlphaFoldDB" id="F4RRT6"/>
<dbReference type="RefSeq" id="XP_007411988.1">
    <property type="nucleotide sequence ID" value="XM_007411926.1"/>
</dbReference>
<feature type="compositionally biased region" description="Low complexity" evidence="1">
    <location>
        <begin position="137"/>
        <end position="154"/>
    </location>
</feature>
<dbReference type="GeneID" id="18923357"/>
<dbReference type="VEuPathDB" id="FungiDB:MELLADRAFT_108054"/>
<accession>F4RRT6</accession>
<sequence length="349" mass="39228">MPKTLLGRRFCHSQFIKNLFRHQSQDPEPYVLIVQMSQFTLTENSSDVCEVVPVPCRSYFTACEMLKRKLSYKRKGSNKKPAKAPKPTTVPEEGSTTSRESASVLLSECLRKYSPFTSRERPLSTLTETNSNCEGNSPGLSPSSSATSDSPSQSINSFGSDEVLFMPLKPQLTVARRRNSLRETLTRTIHVSYTFAIPCIILTLPDDEDSYYTQSPFPVGLFAITESRIDQLQDQLTVPILPNNNTPRSRYQWPHPAGPWLRPSSTTDISSPEKGSRLGNGRIVGWSDVSFWRACNDSLSSSTPQYILFPPPRLARQSDYDRREERAKGTTKTSTSNPHQITRKDLLVV</sequence>
<feature type="compositionally biased region" description="Basic and acidic residues" evidence="1">
    <location>
        <begin position="316"/>
        <end position="328"/>
    </location>
</feature>
<evidence type="ECO:0000313" key="2">
    <source>
        <dbReference type="EMBL" id="EGG04897.1"/>
    </source>
</evidence>